<evidence type="ECO:0000256" key="6">
    <source>
        <dbReference type="ARBA" id="ARBA00022833"/>
    </source>
</evidence>
<keyword evidence="6" id="KW-0862">Zinc</keyword>
<dbReference type="GO" id="GO:0006508">
    <property type="term" value="P:proteolysis"/>
    <property type="evidence" value="ECO:0007669"/>
    <property type="project" value="UniProtKB-KW"/>
</dbReference>
<evidence type="ECO:0000256" key="4">
    <source>
        <dbReference type="ARBA" id="ARBA00022723"/>
    </source>
</evidence>
<comment type="similarity">
    <text evidence="2 8">Belongs to the peptidase M16 family.</text>
</comment>
<evidence type="ECO:0000259" key="10">
    <source>
        <dbReference type="Pfam" id="PF05193"/>
    </source>
</evidence>
<name>A0ABC8LKW5_ERUVS</name>
<evidence type="ECO:0000256" key="1">
    <source>
        <dbReference type="ARBA" id="ARBA00001947"/>
    </source>
</evidence>
<feature type="domain" description="Coenzyme PQQ synthesis protein F-like C-terminal lobe" evidence="12">
    <location>
        <begin position="800"/>
        <end position="896"/>
    </location>
</feature>
<protein>
    <recommendedName>
        <fullName evidence="15">Insulin-degrading enzyme-like 1, peroxisomal</fullName>
    </recommendedName>
</protein>
<evidence type="ECO:0000256" key="3">
    <source>
        <dbReference type="ARBA" id="ARBA00022670"/>
    </source>
</evidence>
<dbReference type="PANTHER" id="PTHR43690">
    <property type="entry name" value="NARDILYSIN"/>
    <property type="match status" value="1"/>
</dbReference>
<dbReference type="GO" id="GO:0046872">
    <property type="term" value="F:metal ion binding"/>
    <property type="evidence" value="ECO:0007669"/>
    <property type="project" value="UniProtKB-KW"/>
</dbReference>
<keyword evidence="5" id="KW-0378">Hydrolase</keyword>
<dbReference type="FunFam" id="3.30.830.10:FF:000005">
    <property type="entry name" value="nardilysin isoform X1"/>
    <property type="match status" value="1"/>
</dbReference>
<dbReference type="PROSITE" id="PS00143">
    <property type="entry name" value="INSULINASE"/>
    <property type="match status" value="1"/>
</dbReference>
<dbReference type="EMBL" id="CAKOAT010597377">
    <property type="protein sequence ID" value="CAH8384062.1"/>
    <property type="molecule type" value="Genomic_DNA"/>
</dbReference>
<evidence type="ECO:0000313" key="13">
    <source>
        <dbReference type="EMBL" id="CAH8384062.1"/>
    </source>
</evidence>
<dbReference type="InterPro" id="IPR011765">
    <property type="entry name" value="Pept_M16_N"/>
</dbReference>
<dbReference type="FunFam" id="3.30.830.10:FF:000028">
    <property type="entry name" value="Insulin-degrading enzyme-like 1 peroxisomal"/>
    <property type="match status" value="1"/>
</dbReference>
<dbReference type="Pfam" id="PF16187">
    <property type="entry name" value="Peptidase_M16_M"/>
    <property type="match status" value="1"/>
</dbReference>
<dbReference type="InterPro" id="IPR011249">
    <property type="entry name" value="Metalloenz_LuxS/M16"/>
</dbReference>
<dbReference type="GO" id="GO:0008237">
    <property type="term" value="F:metallopeptidase activity"/>
    <property type="evidence" value="ECO:0007669"/>
    <property type="project" value="UniProtKB-KW"/>
</dbReference>
<evidence type="ECO:0000256" key="8">
    <source>
        <dbReference type="RuleBase" id="RU004447"/>
    </source>
</evidence>
<dbReference type="InterPro" id="IPR050626">
    <property type="entry name" value="Peptidase_M16"/>
</dbReference>
<evidence type="ECO:0000256" key="2">
    <source>
        <dbReference type="ARBA" id="ARBA00007261"/>
    </source>
</evidence>
<feature type="domain" description="Peptidase M16 middle/third" evidence="11">
    <location>
        <begin position="406"/>
        <end position="686"/>
    </location>
</feature>
<evidence type="ECO:0000259" key="12">
    <source>
        <dbReference type="Pfam" id="PF22456"/>
    </source>
</evidence>
<dbReference type="FunFam" id="3.30.830.10:FF:000003">
    <property type="entry name" value="Insulin-degrading enzyme"/>
    <property type="match status" value="1"/>
</dbReference>
<evidence type="ECO:0000256" key="7">
    <source>
        <dbReference type="ARBA" id="ARBA00023049"/>
    </source>
</evidence>
<sequence>MVVGTEKLESAADQGGEILKPRTDKREYRRIVLKNSLEVLLISDPETDKCSASMNVSVGSFSDPEGLDGLAHFLEHMLFYASEKYPEEDSYSKYITEHGGRTNASTSRENTNYHFDINTDSFDEALDRFAQFFIKPLMSADAIMREINAVDSVSCLPFMFTQLKKHLSRKDYPYHKFSTGNMDTLHVRPEAKGIDTRSELIKFYDKHYSASIMHLVVYGKESLDKTQDLVEEMFQEIRNTNKSIPKFPGQPCTPDHLQVLVKAVPITQGHKLTVSWPVIPSIHHYEEAPCMYLGHLIGHEGEGSLFHALKTLGWATRLYAGEADLTMWYSFFNVSVDLTDAGHEHMQEILGLLFRQIKHLQESGVSQWIFDEVFGIINLDSVSLKSLIHFYILLLLKLSAICEAKFHYQAKRDPVSYAKAISRNMKIYPTKHWLVGSSLPSRFNPDIVHKVLNELTPSNVRIFWRSKKFEGQTDKIEPWYNTAYSFENINEFTIQEWVKSAPDVKLHQQVPNVFIPTDFSLKDVKDKNIFPVLLRKTSFSRLWYKPDTKFFIPKAYVKIDFNCPLANTSPDAVVLSNTFVWLLVDYLNEYAYYARAAGLNYGLSLSGNGFELYLGGFNHKLRILLEAFMQKIAKFEVKHDRFYVIKETITKAYENIKFQQPYEQAMSYCSMVLQVRTWPWTEKLDALTHLEPEDLVNFVPMLLSRTFVECYIAGNVEKNEAESMVKHIEDVLFNDPKPISRPIFQSQSTTNRVVTLGTEMKYFYHQEGSNPSDENSALVHYIQVHQDEFAMNSKLQLFRLIAKQATFHQLRTVEQLGYITSLSQSNHTGIYGVQFIIQSSVKGPGHIDSRVESLLKDLESKLHKIGDEEFKSNVTALIDMKLEKHKNLNEESLFYWREIKNGTFKFNRIEEEVAALRELKKEELIDFFDEYIKVDAPKKKSLSICVYGSQHLKEMMSDKDKVASPFIEIEDIVGFRKSQPLYGSLKGWSQMKL</sequence>
<proteinExistence type="inferred from homology"/>
<dbReference type="GO" id="GO:0004175">
    <property type="term" value="F:endopeptidase activity"/>
    <property type="evidence" value="ECO:0007669"/>
    <property type="project" value="UniProtKB-ARBA"/>
</dbReference>
<accession>A0ABC8LKW5</accession>
<dbReference type="AlphaFoldDB" id="A0ABC8LKW5"/>
<dbReference type="SUPFAM" id="SSF63411">
    <property type="entry name" value="LuxS/MPP-like metallohydrolase"/>
    <property type="match status" value="4"/>
</dbReference>
<dbReference type="InterPro" id="IPR007863">
    <property type="entry name" value="Peptidase_M16_C"/>
</dbReference>
<organism evidence="13 14">
    <name type="scientific">Eruca vesicaria subsp. sativa</name>
    <name type="common">Garden rocket</name>
    <name type="synonym">Eruca sativa</name>
    <dbReference type="NCBI Taxonomy" id="29727"/>
    <lineage>
        <taxon>Eukaryota</taxon>
        <taxon>Viridiplantae</taxon>
        <taxon>Streptophyta</taxon>
        <taxon>Embryophyta</taxon>
        <taxon>Tracheophyta</taxon>
        <taxon>Spermatophyta</taxon>
        <taxon>Magnoliopsida</taxon>
        <taxon>eudicotyledons</taxon>
        <taxon>Gunneridae</taxon>
        <taxon>Pentapetalae</taxon>
        <taxon>rosids</taxon>
        <taxon>malvids</taxon>
        <taxon>Brassicales</taxon>
        <taxon>Brassicaceae</taxon>
        <taxon>Brassiceae</taxon>
        <taxon>Eruca</taxon>
    </lineage>
</organism>
<evidence type="ECO:0000256" key="5">
    <source>
        <dbReference type="ARBA" id="ARBA00022801"/>
    </source>
</evidence>
<dbReference type="Pfam" id="PF05193">
    <property type="entry name" value="Peptidase_M16_C"/>
    <property type="match status" value="1"/>
</dbReference>
<dbReference type="InterPro" id="IPR001431">
    <property type="entry name" value="Pept_M16_Zn_BS"/>
</dbReference>
<dbReference type="PANTHER" id="PTHR43690:SF23">
    <property type="entry name" value="INSULIN-DEGRADING ENZYME-LIKE 2"/>
    <property type="match status" value="1"/>
</dbReference>
<dbReference type="InterPro" id="IPR032632">
    <property type="entry name" value="Peptidase_M16_M"/>
</dbReference>
<dbReference type="FunFam" id="3.30.830.10:FF:000004">
    <property type="entry name" value="Putative insulin-degrading enzyme"/>
    <property type="match status" value="1"/>
</dbReference>
<evidence type="ECO:0008006" key="15">
    <source>
        <dbReference type="Google" id="ProtNLM"/>
    </source>
</evidence>
<dbReference type="Pfam" id="PF00675">
    <property type="entry name" value="Peptidase_M16"/>
    <property type="match status" value="1"/>
</dbReference>
<gene>
    <name evidence="13" type="ORF">ERUC_LOCUS36545</name>
</gene>
<reference evidence="13 14" key="1">
    <citation type="submission" date="2022-03" db="EMBL/GenBank/DDBJ databases">
        <authorList>
            <person name="Macdonald S."/>
            <person name="Ahmed S."/>
            <person name="Newling K."/>
        </authorList>
    </citation>
    <scope>NUCLEOTIDE SEQUENCE [LARGE SCALE GENOMIC DNA]</scope>
</reference>
<dbReference type="Gene3D" id="3.30.830.10">
    <property type="entry name" value="Metalloenzyme, LuxS/M16 peptidase-like"/>
    <property type="match status" value="5"/>
</dbReference>
<comment type="cofactor">
    <cofactor evidence="1">
        <name>Zn(2+)</name>
        <dbReference type="ChEBI" id="CHEBI:29105"/>
    </cofactor>
</comment>
<evidence type="ECO:0000259" key="9">
    <source>
        <dbReference type="Pfam" id="PF00675"/>
    </source>
</evidence>
<dbReference type="InterPro" id="IPR054734">
    <property type="entry name" value="PqqF-like_C_4"/>
</dbReference>
<keyword evidence="4" id="KW-0479">Metal-binding</keyword>
<keyword evidence="3" id="KW-0645">Protease</keyword>
<keyword evidence="14" id="KW-1185">Reference proteome</keyword>
<dbReference type="GO" id="GO:0005737">
    <property type="term" value="C:cytoplasm"/>
    <property type="evidence" value="ECO:0007669"/>
    <property type="project" value="UniProtKB-ARBA"/>
</dbReference>
<comment type="caution">
    <text evidence="13">The sequence shown here is derived from an EMBL/GenBank/DDBJ whole genome shotgun (WGS) entry which is preliminary data.</text>
</comment>
<evidence type="ECO:0000313" key="14">
    <source>
        <dbReference type="Proteomes" id="UP001642260"/>
    </source>
</evidence>
<feature type="domain" description="Peptidase M16 C-terminal" evidence="10">
    <location>
        <begin position="196"/>
        <end position="372"/>
    </location>
</feature>
<evidence type="ECO:0000259" key="11">
    <source>
        <dbReference type="Pfam" id="PF16187"/>
    </source>
</evidence>
<dbReference type="Pfam" id="PF22456">
    <property type="entry name" value="PqqF-like_C_4"/>
    <property type="match status" value="1"/>
</dbReference>
<feature type="domain" description="Peptidase M16 N-terminal" evidence="9">
    <location>
        <begin position="39"/>
        <end position="152"/>
    </location>
</feature>
<dbReference type="Proteomes" id="UP001642260">
    <property type="component" value="Unassembled WGS sequence"/>
</dbReference>
<keyword evidence="7" id="KW-0482">Metalloprotease</keyword>